<evidence type="ECO:0000256" key="1">
    <source>
        <dbReference type="ARBA" id="ARBA00022505"/>
    </source>
</evidence>
<keyword evidence="1 2" id="KW-0500">Molybdenum</keyword>
<proteinExistence type="predicted"/>
<dbReference type="Gene3D" id="2.40.50.100">
    <property type="match status" value="1"/>
</dbReference>
<reference evidence="4 5" key="2">
    <citation type="journal article" date="2012" name="Stand. Genomic Sci.">
        <title>Complete genome sequence of the sulfate-reducing firmicute Desulfotomaculum ruminis type strain (DL(T)).</title>
        <authorList>
            <person name="Spring S."/>
            <person name="Visser M."/>
            <person name="Lu M."/>
            <person name="Copeland A."/>
            <person name="Lapidus A."/>
            <person name="Lucas S."/>
            <person name="Cheng J.F."/>
            <person name="Han C."/>
            <person name="Tapia R."/>
            <person name="Goodwin L.A."/>
            <person name="Pitluck S."/>
            <person name="Ivanova N."/>
            <person name="Land M."/>
            <person name="Hauser L."/>
            <person name="Larimer F."/>
            <person name="Rohde M."/>
            <person name="Goker M."/>
            <person name="Detter J.C."/>
            <person name="Kyrpides N.C."/>
            <person name="Woyke T."/>
            <person name="Schaap P.J."/>
            <person name="Plugge C.M."/>
            <person name="Muyzer G."/>
            <person name="Kuever J."/>
            <person name="Pereira I.A."/>
            <person name="Parshina S.N."/>
            <person name="Bernier-Latmani R."/>
            <person name="Stams A.J."/>
            <person name="Klenk H.P."/>
        </authorList>
    </citation>
    <scope>NUCLEOTIDE SEQUENCE [LARGE SCALE GENOMIC DNA]</scope>
    <source>
        <strain evidence="5">ATCC 23193 / DSM 2154 / NCIB 8452 / DL</strain>
    </source>
</reference>
<dbReference type="eggNOG" id="COG3585">
    <property type="taxonomic scope" value="Bacteria"/>
</dbReference>
<accession>F6DS59</accession>
<dbReference type="KEGG" id="dru:Desru_0535"/>
<reference evidence="5" key="1">
    <citation type="submission" date="2011-05" db="EMBL/GenBank/DDBJ databases">
        <title>Complete sequence of Desulfotomaculum ruminis DSM 2154.</title>
        <authorList>
            <person name="Lucas S."/>
            <person name="Copeland A."/>
            <person name="Lapidus A."/>
            <person name="Cheng J.-F."/>
            <person name="Goodwin L."/>
            <person name="Pitluck S."/>
            <person name="Lu M."/>
            <person name="Detter J.C."/>
            <person name="Han C."/>
            <person name="Tapia R."/>
            <person name="Land M."/>
            <person name="Hauser L."/>
            <person name="Kyrpides N."/>
            <person name="Ivanova N."/>
            <person name="Mikhailova N."/>
            <person name="Pagani I."/>
            <person name="Stams A.J.M."/>
            <person name="Plugge C.M."/>
            <person name="Muyzer G."/>
            <person name="Kuever J."/>
            <person name="Parshina S.N."/>
            <person name="Ivanova A.E."/>
            <person name="Nazina T.N."/>
            <person name="Brambilla E."/>
            <person name="Spring S."/>
            <person name="Klenk H.-P."/>
            <person name="Woyke T."/>
        </authorList>
    </citation>
    <scope>NUCLEOTIDE SEQUENCE [LARGE SCALE GENOMIC DNA]</scope>
    <source>
        <strain evidence="5">ATCC 23193 / DSM 2154 / NCIB 8452 / DL</strain>
    </source>
</reference>
<dbReference type="SUPFAM" id="SSF50331">
    <property type="entry name" value="MOP-like"/>
    <property type="match status" value="1"/>
</dbReference>
<evidence type="ECO:0000259" key="3">
    <source>
        <dbReference type="PROSITE" id="PS51866"/>
    </source>
</evidence>
<evidence type="ECO:0000313" key="4">
    <source>
        <dbReference type="EMBL" id="AEG58821.1"/>
    </source>
</evidence>
<dbReference type="AlphaFoldDB" id="F6DS59"/>
<dbReference type="Pfam" id="PF03459">
    <property type="entry name" value="TOBE"/>
    <property type="match status" value="1"/>
</dbReference>
<dbReference type="InterPro" id="IPR005116">
    <property type="entry name" value="Transp-assoc_OB_typ1"/>
</dbReference>
<protein>
    <submittedName>
        <fullName evidence="4">TOBE domain-containing protein</fullName>
    </submittedName>
</protein>
<dbReference type="OrthoDB" id="122515at2"/>
<feature type="domain" description="Mop" evidence="3">
    <location>
        <begin position="2"/>
        <end position="67"/>
    </location>
</feature>
<evidence type="ECO:0000256" key="2">
    <source>
        <dbReference type="PROSITE-ProRule" id="PRU01213"/>
    </source>
</evidence>
<dbReference type="EMBL" id="CP002780">
    <property type="protein sequence ID" value="AEG58821.1"/>
    <property type="molecule type" value="Genomic_DNA"/>
</dbReference>
<dbReference type="NCBIfam" id="TIGR00638">
    <property type="entry name" value="Mop"/>
    <property type="match status" value="1"/>
</dbReference>
<dbReference type="STRING" id="696281.Desru_0535"/>
<dbReference type="HOGENOM" id="CLU_118993_1_3_9"/>
<organism evidence="4 5">
    <name type="scientific">Desulforamulus ruminis (strain ATCC 23193 / DSM 2154 / NCIMB 8452 / DL)</name>
    <name type="common">Desulfotomaculum ruminis</name>
    <dbReference type="NCBI Taxonomy" id="696281"/>
    <lineage>
        <taxon>Bacteria</taxon>
        <taxon>Bacillati</taxon>
        <taxon>Bacillota</taxon>
        <taxon>Clostridia</taxon>
        <taxon>Eubacteriales</taxon>
        <taxon>Peptococcaceae</taxon>
        <taxon>Desulforamulus</taxon>
    </lineage>
</organism>
<dbReference type="PROSITE" id="PS51866">
    <property type="entry name" value="MOP"/>
    <property type="match status" value="1"/>
</dbReference>
<dbReference type="InterPro" id="IPR008995">
    <property type="entry name" value="Mo/tungstate-bd_C_term_dom"/>
</dbReference>
<name>F6DS59_DESRL</name>
<gene>
    <name evidence="4" type="ordered locus">Desru_0535</name>
</gene>
<keyword evidence="5" id="KW-1185">Reference proteome</keyword>
<dbReference type="Proteomes" id="UP000009234">
    <property type="component" value="Chromosome"/>
</dbReference>
<sequence length="68" mass="7313">MQLSTRNLLKGRIKTIKSDTVSSEVVMDIGGPEICALITTGSVNRMGLKEGDEVVAMVKATSVMIMKE</sequence>
<dbReference type="GO" id="GO:0015689">
    <property type="term" value="P:molybdate ion transport"/>
    <property type="evidence" value="ECO:0007669"/>
    <property type="project" value="InterPro"/>
</dbReference>
<evidence type="ECO:0000313" key="5">
    <source>
        <dbReference type="Proteomes" id="UP000009234"/>
    </source>
</evidence>
<dbReference type="InterPro" id="IPR004606">
    <property type="entry name" value="Mop_domain"/>
</dbReference>
<dbReference type="RefSeq" id="WP_013840596.1">
    <property type="nucleotide sequence ID" value="NC_015589.1"/>
</dbReference>